<proteinExistence type="predicted"/>
<sequence length="118" mass="13054">MHCGQSGKQRISLSAVHGASFHPDVIDKEQVEVEINQSRGSERKEEARWRMLSIPNSRTGMLYVSPTQAAHNPNNSDASSCYTAHESDAIGKLSLSKFAVGIKEIVLYSAYMRCIRSV</sequence>
<organism evidence="1 2">
    <name type="scientific">Datura stramonium</name>
    <name type="common">Jimsonweed</name>
    <name type="synonym">Common thornapple</name>
    <dbReference type="NCBI Taxonomy" id="4076"/>
    <lineage>
        <taxon>Eukaryota</taxon>
        <taxon>Viridiplantae</taxon>
        <taxon>Streptophyta</taxon>
        <taxon>Embryophyta</taxon>
        <taxon>Tracheophyta</taxon>
        <taxon>Spermatophyta</taxon>
        <taxon>Magnoliopsida</taxon>
        <taxon>eudicotyledons</taxon>
        <taxon>Gunneridae</taxon>
        <taxon>Pentapetalae</taxon>
        <taxon>asterids</taxon>
        <taxon>lamiids</taxon>
        <taxon>Solanales</taxon>
        <taxon>Solanaceae</taxon>
        <taxon>Solanoideae</taxon>
        <taxon>Datureae</taxon>
        <taxon>Datura</taxon>
    </lineage>
</organism>
<protein>
    <submittedName>
        <fullName evidence="1">Uncharacterized protein</fullName>
    </submittedName>
</protein>
<keyword evidence="2" id="KW-1185">Reference proteome</keyword>
<dbReference type="EMBL" id="JACEIK010000310">
    <property type="protein sequence ID" value="MCD7454673.1"/>
    <property type="molecule type" value="Genomic_DNA"/>
</dbReference>
<reference evidence="1 2" key="1">
    <citation type="journal article" date="2021" name="BMC Genomics">
        <title>Datura genome reveals duplications of psychoactive alkaloid biosynthetic genes and high mutation rate following tissue culture.</title>
        <authorList>
            <person name="Rajewski A."/>
            <person name="Carter-House D."/>
            <person name="Stajich J."/>
            <person name="Litt A."/>
        </authorList>
    </citation>
    <scope>NUCLEOTIDE SEQUENCE [LARGE SCALE GENOMIC DNA]</scope>
    <source>
        <strain evidence="1">AR-01</strain>
    </source>
</reference>
<evidence type="ECO:0000313" key="1">
    <source>
        <dbReference type="EMBL" id="MCD7454673.1"/>
    </source>
</evidence>
<name>A0ABS8S6M6_DATST</name>
<dbReference type="Proteomes" id="UP000823775">
    <property type="component" value="Unassembled WGS sequence"/>
</dbReference>
<accession>A0ABS8S6M6</accession>
<gene>
    <name evidence="1" type="ORF">HAX54_025567</name>
</gene>
<evidence type="ECO:0000313" key="2">
    <source>
        <dbReference type="Proteomes" id="UP000823775"/>
    </source>
</evidence>
<comment type="caution">
    <text evidence="1">The sequence shown here is derived from an EMBL/GenBank/DDBJ whole genome shotgun (WGS) entry which is preliminary data.</text>
</comment>